<feature type="non-terminal residue" evidence="1">
    <location>
        <position position="1"/>
    </location>
</feature>
<gene>
    <name evidence="1" type="ORF">KFL_001730070</name>
</gene>
<dbReference type="AlphaFoldDB" id="A0A1Y1I0N8"/>
<reference evidence="1 2" key="1">
    <citation type="journal article" date="2014" name="Nat. Commun.">
        <title>Klebsormidium flaccidum genome reveals primary factors for plant terrestrial adaptation.</title>
        <authorList>
            <person name="Hori K."/>
            <person name="Maruyama F."/>
            <person name="Fujisawa T."/>
            <person name="Togashi T."/>
            <person name="Yamamoto N."/>
            <person name="Seo M."/>
            <person name="Sato S."/>
            <person name="Yamada T."/>
            <person name="Mori H."/>
            <person name="Tajima N."/>
            <person name="Moriyama T."/>
            <person name="Ikeuchi M."/>
            <person name="Watanabe M."/>
            <person name="Wada H."/>
            <person name="Kobayashi K."/>
            <person name="Saito M."/>
            <person name="Masuda T."/>
            <person name="Sasaki-Sekimoto Y."/>
            <person name="Mashiguchi K."/>
            <person name="Awai K."/>
            <person name="Shimojima M."/>
            <person name="Masuda S."/>
            <person name="Iwai M."/>
            <person name="Nobusawa T."/>
            <person name="Narise T."/>
            <person name="Kondo S."/>
            <person name="Saito H."/>
            <person name="Sato R."/>
            <person name="Murakawa M."/>
            <person name="Ihara Y."/>
            <person name="Oshima-Yamada Y."/>
            <person name="Ohtaka K."/>
            <person name="Satoh M."/>
            <person name="Sonobe K."/>
            <person name="Ishii M."/>
            <person name="Ohtani R."/>
            <person name="Kanamori-Sato M."/>
            <person name="Honoki R."/>
            <person name="Miyazaki D."/>
            <person name="Mochizuki H."/>
            <person name="Umetsu J."/>
            <person name="Higashi K."/>
            <person name="Shibata D."/>
            <person name="Kamiya Y."/>
            <person name="Sato N."/>
            <person name="Nakamura Y."/>
            <person name="Tabata S."/>
            <person name="Ida S."/>
            <person name="Kurokawa K."/>
            <person name="Ohta H."/>
        </authorList>
    </citation>
    <scope>NUCLEOTIDE SEQUENCE [LARGE SCALE GENOMIC DNA]</scope>
    <source>
        <strain evidence="1 2">NIES-2285</strain>
    </source>
</reference>
<proteinExistence type="predicted"/>
<dbReference type="OrthoDB" id="43364at2759"/>
<organism evidence="1 2">
    <name type="scientific">Klebsormidium nitens</name>
    <name type="common">Green alga</name>
    <name type="synonym">Ulothrix nitens</name>
    <dbReference type="NCBI Taxonomy" id="105231"/>
    <lineage>
        <taxon>Eukaryota</taxon>
        <taxon>Viridiplantae</taxon>
        <taxon>Streptophyta</taxon>
        <taxon>Klebsormidiophyceae</taxon>
        <taxon>Klebsormidiales</taxon>
        <taxon>Klebsormidiaceae</taxon>
        <taxon>Klebsormidium</taxon>
    </lineage>
</organism>
<dbReference type="Proteomes" id="UP000054558">
    <property type="component" value="Unassembled WGS sequence"/>
</dbReference>
<name>A0A1Y1I0N8_KLENI</name>
<protein>
    <submittedName>
        <fullName evidence="1">Uncharacterized protein</fullName>
    </submittedName>
</protein>
<accession>A0A1Y1I0N8</accession>
<evidence type="ECO:0000313" key="2">
    <source>
        <dbReference type="Proteomes" id="UP000054558"/>
    </source>
</evidence>
<dbReference type="EMBL" id="DF237122">
    <property type="protein sequence ID" value="GAQ84013.1"/>
    <property type="molecule type" value="Genomic_DNA"/>
</dbReference>
<evidence type="ECO:0000313" key="1">
    <source>
        <dbReference type="EMBL" id="GAQ84013.1"/>
    </source>
</evidence>
<sequence length="19" mass="1985">RTTRRTPVRSGSGGRGRAG</sequence>
<keyword evidence="2" id="KW-1185">Reference proteome</keyword>